<dbReference type="eggNOG" id="ENOG5033P8P">
    <property type="taxonomic scope" value="Bacteria"/>
</dbReference>
<feature type="transmembrane region" description="Helical" evidence="1">
    <location>
        <begin position="76"/>
        <end position="96"/>
    </location>
</feature>
<organism evidence="2 3">
    <name type="scientific">Aminomonas paucivorans DSM 12260</name>
    <dbReference type="NCBI Taxonomy" id="584708"/>
    <lineage>
        <taxon>Bacteria</taxon>
        <taxon>Thermotogati</taxon>
        <taxon>Synergistota</taxon>
        <taxon>Synergistia</taxon>
        <taxon>Synergistales</taxon>
        <taxon>Synergistaceae</taxon>
        <taxon>Aminomonas</taxon>
    </lineage>
</organism>
<dbReference type="RefSeq" id="WP_006301368.1">
    <property type="nucleotide sequence ID" value="NZ_CM001022.1"/>
</dbReference>
<feature type="transmembrane region" description="Helical" evidence="1">
    <location>
        <begin position="140"/>
        <end position="159"/>
    </location>
</feature>
<dbReference type="HOGENOM" id="CLU_808077_0_0_0"/>
<keyword evidence="1" id="KW-0472">Membrane</keyword>
<proteinExistence type="predicted"/>
<feature type="transmembrane region" description="Helical" evidence="1">
    <location>
        <begin position="180"/>
        <end position="202"/>
    </location>
</feature>
<feature type="transmembrane region" description="Helical" evidence="1">
    <location>
        <begin position="39"/>
        <end position="56"/>
    </location>
</feature>
<keyword evidence="1" id="KW-1133">Transmembrane helix</keyword>
<evidence type="ECO:0000313" key="2">
    <source>
        <dbReference type="EMBL" id="EFQ24147.1"/>
    </source>
</evidence>
<keyword evidence="1" id="KW-0812">Transmembrane</keyword>
<dbReference type="Proteomes" id="UP000005096">
    <property type="component" value="Chromosome"/>
</dbReference>
<sequence length="343" mass="36904">MFSPPASPAAWLARRWVPAMLLCTLTGIFFGWIRVHGSAWIGVAGMIAGGAAGYGAGRLGDGDGATFWGFGQRFALALGGSAVYLAAQLLTAGALHGSPADTPFTWIGEMAQGGLRERFFSLGQTGGMVLHLYRGSLSGGWWGGFNFLDALLFAFLFLVSCGIGLSRKESLPPPSSSRCAIWASLALTAALVAGVAGAWHLAEGPYPSRFSPEERRELERLAGTFRLTERDGTALPRGRQELLRIRAAGFDTLEGRLEGATFTVTRRRTHFSGLLFRRDPATPLPLRLVFSPDGTGLYLKIVTFTLQGRRNVVFRGVREGLPQDSSPAGTLWVRRQDAAGCRK</sequence>
<dbReference type="PaxDb" id="584708-Apau_1729"/>
<feature type="transmembrane region" description="Helical" evidence="1">
    <location>
        <begin position="12"/>
        <end position="33"/>
    </location>
</feature>
<reference evidence="2 3" key="1">
    <citation type="journal article" date="2010" name="Stand. Genomic Sci.">
        <title>Non-contiguous finished genome sequence of Aminomonas paucivorans type strain (GLU-3).</title>
        <authorList>
            <person name="Pitluck S."/>
            <person name="Yasawong M."/>
            <person name="Held B."/>
            <person name="Lapidus A."/>
            <person name="Nolan M."/>
            <person name="Copeland A."/>
            <person name="Lucas S."/>
            <person name="Del Rio T.G."/>
            <person name="Tice H."/>
            <person name="Cheng J.F."/>
            <person name="Chertkov O."/>
            <person name="Goodwin L."/>
            <person name="Tapia R."/>
            <person name="Han C."/>
            <person name="Liolios K."/>
            <person name="Ivanova N."/>
            <person name="Mavromatis K."/>
            <person name="Ovchinnikova G."/>
            <person name="Pati A."/>
            <person name="Chen A."/>
            <person name="Palaniappan K."/>
            <person name="Land M."/>
            <person name="Hauser L."/>
            <person name="Chang Y.J."/>
            <person name="Jeffries C.D."/>
            <person name="Pukall R."/>
            <person name="Spring S."/>
            <person name="Rohde M."/>
            <person name="Sikorski J."/>
            <person name="Goker M."/>
            <person name="Woyke T."/>
            <person name="Bristow J."/>
            <person name="Eisen J.A."/>
            <person name="Markowitz V."/>
            <person name="Hugenholtz P."/>
            <person name="Kyrpides N.C."/>
            <person name="Klenk H.P."/>
        </authorList>
    </citation>
    <scope>NUCLEOTIDE SEQUENCE [LARGE SCALE GENOMIC DNA]</scope>
    <source>
        <strain evidence="2 3">DSM 12260</strain>
    </source>
</reference>
<dbReference type="OrthoDB" id="9845570at2"/>
<keyword evidence="3" id="KW-1185">Reference proteome</keyword>
<evidence type="ECO:0000313" key="3">
    <source>
        <dbReference type="Proteomes" id="UP000005096"/>
    </source>
</evidence>
<dbReference type="EMBL" id="CM001022">
    <property type="protein sequence ID" value="EFQ24147.1"/>
    <property type="molecule type" value="Genomic_DNA"/>
</dbReference>
<accession>E3CV60</accession>
<gene>
    <name evidence="2" type="ORF">Apau_1729</name>
</gene>
<name>E3CV60_9BACT</name>
<dbReference type="STRING" id="584708.Apau_1729"/>
<protein>
    <submittedName>
        <fullName evidence="2">Uncharacterized protein</fullName>
    </submittedName>
</protein>
<dbReference type="AlphaFoldDB" id="E3CV60"/>
<evidence type="ECO:0000256" key="1">
    <source>
        <dbReference type="SAM" id="Phobius"/>
    </source>
</evidence>